<keyword evidence="3" id="KW-1185">Reference proteome</keyword>
<reference evidence="2 3" key="1">
    <citation type="submission" date="2016-03" db="EMBL/GenBank/DDBJ databases">
        <authorList>
            <person name="Ploux O."/>
        </authorList>
    </citation>
    <scope>NUCLEOTIDE SEQUENCE [LARGE SCALE GENOMIC DNA]</scope>
    <source>
        <strain evidence="2 3">UAMH 11012</strain>
    </source>
</reference>
<sequence>MASPRKPSFGKDAVRNVAGVGGGDPTPTPDPVDNPDPADNSAPNPAPNADPFPETVPDTYRIPSLTFGLEMEMCFAVRKHTTTNGSPKPNETSTINSANEVRIAEQADKHVKIKCHPQQKHFQQDQQKREADFESWEPKVADGLAWHLTKDDSVMPQRKDLVQALEITDRTEQKEYRVVGAELVSSVQDFDKMNNWYPKLEQLKEDLTFDATGDKGAWFMDVPGVETHLHVHFGIKDEEISLDVAKNVCMLYGLFENEIQDWLPVSQRESDWCWRLRKGMEREKLAYFEGGKDGPQLLPGKRYNPSEYADLIYACKGFEELKTITSGWSAGEWIGGPNEDDEPTDAPSRTVFKAYYHKGGIYERSWIAVNLSLKRQNKPFTIEFRQHHGTMDPGTIAWWVRFLGKLMRFAHYLAHHSIKIQHTGADKEGSFVDELPKQSILDLLGFPEEGRAHFHRMRDAHVNEVHRQKMVRQEEFIRLRIHRRKLGQKTGKKMDDDIRREDFGEPDPLPVSNCPGEEESTVYLKDQDLVNRIARITLDHECNGNADLGRERFLQAYNTRSNSLNYRTEDGFARLNAVVNTRCVGKLGLFIVWLDAIGMAKVFKYKRQRAEGEIDPHLDPWGVTSPRS</sequence>
<evidence type="ECO:0000256" key="1">
    <source>
        <dbReference type="SAM" id="MobiDB-lite"/>
    </source>
</evidence>
<dbReference type="Pfam" id="PF12224">
    <property type="entry name" value="Amidoligase_2"/>
    <property type="match status" value="1"/>
</dbReference>
<protein>
    <submittedName>
        <fullName evidence="2">Uncharacterized protein</fullName>
    </submittedName>
</protein>
<dbReference type="PANTHER" id="PTHR36847">
    <property type="entry name" value="AMIDOLIGASE ENZYME"/>
    <property type="match status" value="1"/>
</dbReference>
<dbReference type="Proteomes" id="UP000184330">
    <property type="component" value="Unassembled WGS sequence"/>
</dbReference>
<evidence type="ECO:0000313" key="3">
    <source>
        <dbReference type="Proteomes" id="UP000184330"/>
    </source>
</evidence>
<dbReference type="InterPro" id="IPR022025">
    <property type="entry name" value="Amidoligase_2"/>
</dbReference>
<feature type="region of interest" description="Disordered" evidence="1">
    <location>
        <begin position="1"/>
        <end position="59"/>
    </location>
</feature>
<feature type="compositionally biased region" description="Basic and acidic residues" evidence="1">
    <location>
        <begin position="492"/>
        <end position="503"/>
    </location>
</feature>
<evidence type="ECO:0000313" key="2">
    <source>
        <dbReference type="EMBL" id="CZR58735.1"/>
    </source>
</evidence>
<dbReference type="OrthoDB" id="412402at2759"/>
<gene>
    <name evidence="2" type="ORF">PAC_08627</name>
</gene>
<feature type="region of interest" description="Disordered" evidence="1">
    <location>
        <begin position="490"/>
        <end position="517"/>
    </location>
</feature>
<dbReference type="PANTHER" id="PTHR36847:SF1">
    <property type="entry name" value="AMIDOLIGASE ENZYME"/>
    <property type="match status" value="1"/>
</dbReference>
<dbReference type="AlphaFoldDB" id="A0A1L7X140"/>
<organism evidence="2 3">
    <name type="scientific">Phialocephala subalpina</name>
    <dbReference type="NCBI Taxonomy" id="576137"/>
    <lineage>
        <taxon>Eukaryota</taxon>
        <taxon>Fungi</taxon>
        <taxon>Dikarya</taxon>
        <taxon>Ascomycota</taxon>
        <taxon>Pezizomycotina</taxon>
        <taxon>Leotiomycetes</taxon>
        <taxon>Helotiales</taxon>
        <taxon>Mollisiaceae</taxon>
        <taxon>Phialocephala</taxon>
        <taxon>Phialocephala fortinii species complex</taxon>
    </lineage>
</organism>
<accession>A0A1L7X140</accession>
<proteinExistence type="predicted"/>
<dbReference type="EMBL" id="FJOG01000012">
    <property type="protein sequence ID" value="CZR58735.1"/>
    <property type="molecule type" value="Genomic_DNA"/>
</dbReference>
<name>A0A1L7X140_9HELO</name>